<dbReference type="EnsemblProtists" id="EKX38277">
    <property type="protein sequence ID" value="EKX38277"/>
    <property type="gene ID" value="GUITHDRAFT_115618"/>
</dbReference>
<evidence type="ECO:0000313" key="3">
    <source>
        <dbReference type="Proteomes" id="UP000011087"/>
    </source>
</evidence>
<dbReference type="KEGG" id="gtt:GUITHDRAFT_115618"/>
<dbReference type="EMBL" id="JH993050">
    <property type="protein sequence ID" value="EKX38277.1"/>
    <property type="molecule type" value="Genomic_DNA"/>
</dbReference>
<evidence type="ECO:0000313" key="1">
    <source>
        <dbReference type="EMBL" id="EKX38277.1"/>
    </source>
</evidence>
<dbReference type="Gene3D" id="1.25.10.10">
    <property type="entry name" value="Leucine-rich Repeat Variant"/>
    <property type="match status" value="1"/>
</dbReference>
<dbReference type="PaxDb" id="55529-EKX38277"/>
<proteinExistence type="predicted"/>
<evidence type="ECO:0000313" key="2">
    <source>
        <dbReference type="EnsemblProtists" id="EKX38277"/>
    </source>
</evidence>
<dbReference type="InterPro" id="IPR011989">
    <property type="entry name" value="ARM-like"/>
</dbReference>
<dbReference type="HOGENOM" id="CLU_774905_0_0_1"/>
<organism evidence="1">
    <name type="scientific">Guillardia theta (strain CCMP2712)</name>
    <name type="common">Cryptophyte</name>
    <dbReference type="NCBI Taxonomy" id="905079"/>
    <lineage>
        <taxon>Eukaryota</taxon>
        <taxon>Cryptophyceae</taxon>
        <taxon>Pyrenomonadales</taxon>
        <taxon>Geminigeraceae</taxon>
        <taxon>Guillardia</taxon>
    </lineage>
</organism>
<sequence length="358" mass="40167">MDEKGLPFVDELFSRAVVKMRDLAAMEDDRSNDVICAAGFIKMAVSMSVSEFNKENERNVTSSLSLVTHLCRTDVQARRETWQIVGPRGLIFFLRRKTEKNILKAALMLAITLTSDIEGDEEEGTQRFLREVKNDLVSSNVLHVLMDLVSISEEDGVSFKFPLDIVKLSIQVILLLGYECISQEAGSEELLLRLNRILWIIVDRYDDPEIKEISAALAEQIPFGRDAGTEEADELILMPILVKILSHGYSSMILSFMSSKAKGRKKSVIRRLCARRSLQELFLALGGLPPLVLISLYSEPSQKVNSPHPVACVPDPKQQAAEMLIAQVALSEKAREEVYSMQEFFIKTYGIDRLPTTA</sequence>
<protein>
    <submittedName>
        <fullName evidence="1 2">Uncharacterized protein</fullName>
    </submittedName>
</protein>
<gene>
    <name evidence="1" type="ORF">GUITHDRAFT_115618</name>
</gene>
<dbReference type="AlphaFoldDB" id="L1IQE8"/>
<reference evidence="1 3" key="1">
    <citation type="journal article" date="2012" name="Nature">
        <title>Algal genomes reveal evolutionary mosaicism and the fate of nucleomorphs.</title>
        <authorList>
            <consortium name="DOE Joint Genome Institute"/>
            <person name="Curtis B.A."/>
            <person name="Tanifuji G."/>
            <person name="Burki F."/>
            <person name="Gruber A."/>
            <person name="Irimia M."/>
            <person name="Maruyama S."/>
            <person name="Arias M.C."/>
            <person name="Ball S.G."/>
            <person name="Gile G.H."/>
            <person name="Hirakawa Y."/>
            <person name="Hopkins J.F."/>
            <person name="Kuo A."/>
            <person name="Rensing S.A."/>
            <person name="Schmutz J."/>
            <person name="Symeonidi A."/>
            <person name="Elias M."/>
            <person name="Eveleigh R.J."/>
            <person name="Herman E.K."/>
            <person name="Klute M.J."/>
            <person name="Nakayama T."/>
            <person name="Obornik M."/>
            <person name="Reyes-Prieto A."/>
            <person name="Armbrust E.V."/>
            <person name="Aves S.J."/>
            <person name="Beiko R.G."/>
            <person name="Coutinho P."/>
            <person name="Dacks J.B."/>
            <person name="Durnford D.G."/>
            <person name="Fast N.M."/>
            <person name="Green B.R."/>
            <person name="Grisdale C.J."/>
            <person name="Hempel F."/>
            <person name="Henrissat B."/>
            <person name="Hoppner M.P."/>
            <person name="Ishida K."/>
            <person name="Kim E."/>
            <person name="Koreny L."/>
            <person name="Kroth P.G."/>
            <person name="Liu Y."/>
            <person name="Malik S.B."/>
            <person name="Maier U.G."/>
            <person name="McRose D."/>
            <person name="Mock T."/>
            <person name="Neilson J.A."/>
            <person name="Onodera N.T."/>
            <person name="Poole A.M."/>
            <person name="Pritham E.J."/>
            <person name="Richards T.A."/>
            <person name="Rocap G."/>
            <person name="Roy S.W."/>
            <person name="Sarai C."/>
            <person name="Schaack S."/>
            <person name="Shirato S."/>
            <person name="Slamovits C.H."/>
            <person name="Spencer D.F."/>
            <person name="Suzuki S."/>
            <person name="Worden A.Z."/>
            <person name="Zauner S."/>
            <person name="Barry K."/>
            <person name="Bell C."/>
            <person name="Bharti A.K."/>
            <person name="Crow J.A."/>
            <person name="Grimwood J."/>
            <person name="Kramer R."/>
            <person name="Lindquist E."/>
            <person name="Lucas S."/>
            <person name="Salamov A."/>
            <person name="McFadden G.I."/>
            <person name="Lane C.E."/>
            <person name="Keeling P.J."/>
            <person name="Gray M.W."/>
            <person name="Grigoriev I.V."/>
            <person name="Archibald J.M."/>
        </authorList>
    </citation>
    <scope>NUCLEOTIDE SEQUENCE</scope>
    <source>
        <strain evidence="1 3">CCMP2712</strain>
    </source>
</reference>
<dbReference type="Proteomes" id="UP000011087">
    <property type="component" value="Unassembled WGS sequence"/>
</dbReference>
<keyword evidence="3" id="KW-1185">Reference proteome</keyword>
<name>L1IQE8_GUITC</name>
<reference evidence="3" key="2">
    <citation type="submission" date="2012-11" db="EMBL/GenBank/DDBJ databases">
        <authorList>
            <person name="Kuo A."/>
            <person name="Curtis B.A."/>
            <person name="Tanifuji G."/>
            <person name="Burki F."/>
            <person name="Gruber A."/>
            <person name="Irimia M."/>
            <person name="Maruyama S."/>
            <person name="Arias M.C."/>
            <person name="Ball S.G."/>
            <person name="Gile G.H."/>
            <person name="Hirakawa Y."/>
            <person name="Hopkins J.F."/>
            <person name="Rensing S.A."/>
            <person name="Schmutz J."/>
            <person name="Symeonidi A."/>
            <person name="Elias M."/>
            <person name="Eveleigh R.J."/>
            <person name="Herman E.K."/>
            <person name="Klute M.J."/>
            <person name="Nakayama T."/>
            <person name="Obornik M."/>
            <person name="Reyes-Prieto A."/>
            <person name="Armbrust E.V."/>
            <person name="Aves S.J."/>
            <person name="Beiko R.G."/>
            <person name="Coutinho P."/>
            <person name="Dacks J.B."/>
            <person name="Durnford D.G."/>
            <person name="Fast N.M."/>
            <person name="Green B.R."/>
            <person name="Grisdale C."/>
            <person name="Hempe F."/>
            <person name="Henrissat B."/>
            <person name="Hoppner M.P."/>
            <person name="Ishida K.-I."/>
            <person name="Kim E."/>
            <person name="Koreny L."/>
            <person name="Kroth P.G."/>
            <person name="Liu Y."/>
            <person name="Malik S.-B."/>
            <person name="Maier U.G."/>
            <person name="McRose D."/>
            <person name="Mock T."/>
            <person name="Neilson J.A."/>
            <person name="Onodera N.T."/>
            <person name="Poole A.M."/>
            <person name="Pritham E.J."/>
            <person name="Richards T.A."/>
            <person name="Rocap G."/>
            <person name="Roy S.W."/>
            <person name="Sarai C."/>
            <person name="Schaack S."/>
            <person name="Shirato S."/>
            <person name="Slamovits C.H."/>
            <person name="Spencer D.F."/>
            <person name="Suzuki S."/>
            <person name="Worden A.Z."/>
            <person name="Zauner S."/>
            <person name="Barry K."/>
            <person name="Bell C."/>
            <person name="Bharti A.K."/>
            <person name="Crow J.A."/>
            <person name="Grimwood J."/>
            <person name="Kramer R."/>
            <person name="Lindquist E."/>
            <person name="Lucas S."/>
            <person name="Salamov A."/>
            <person name="McFadden G.I."/>
            <person name="Lane C.E."/>
            <person name="Keeling P.J."/>
            <person name="Gray M.W."/>
            <person name="Grigoriev I.V."/>
            <person name="Archibald J.M."/>
        </authorList>
    </citation>
    <scope>NUCLEOTIDE SEQUENCE</scope>
    <source>
        <strain evidence="3">CCMP2712</strain>
    </source>
</reference>
<accession>L1IQE8</accession>
<reference evidence="2" key="3">
    <citation type="submission" date="2015-06" db="UniProtKB">
        <authorList>
            <consortium name="EnsemblProtists"/>
        </authorList>
    </citation>
    <scope>IDENTIFICATION</scope>
</reference>
<dbReference type="GeneID" id="17295022"/>
<dbReference type="RefSeq" id="XP_005825257.1">
    <property type="nucleotide sequence ID" value="XM_005825200.1"/>
</dbReference>